<sequence length="150" mass="17164">MAAKLQYGDTYRWASRVPWGRVPVLKLASTWLAISITAHAGPAEGSIDKALRNFGDTNCEMRRSAAASQRDCGVWTGQRLFGCRLDVYRGAIRTVPQLSERVFRQPLRRKHLANAQPDCWLWTCGQRRVEELTLRKCGRNHHVEWKLSQS</sequence>
<comment type="caution">
    <text evidence="1">The sequence shown here is derived from an EMBL/GenBank/DDBJ whole genome shotgun (WGS) entry which is preliminary data.</text>
</comment>
<gene>
    <name evidence="1" type="ORF">IWZ03DRAFT_371041</name>
</gene>
<protein>
    <submittedName>
        <fullName evidence="1">Uncharacterized protein</fullName>
    </submittedName>
</protein>
<reference evidence="1 2" key="1">
    <citation type="submission" date="2024-04" db="EMBL/GenBank/DDBJ databases">
        <title>Phyllosticta paracitricarpa is synonymous to the EU quarantine fungus P. citricarpa based on phylogenomic analyses.</title>
        <authorList>
            <consortium name="Lawrence Berkeley National Laboratory"/>
            <person name="Van Ingen-Buijs V.A."/>
            <person name="Van Westerhoven A.C."/>
            <person name="Haridas S."/>
            <person name="Skiadas P."/>
            <person name="Martin F."/>
            <person name="Groenewald J.Z."/>
            <person name="Crous P.W."/>
            <person name="Seidl M.F."/>
        </authorList>
    </citation>
    <scope>NUCLEOTIDE SEQUENCE [LARGE SCALE GENOMIC DNA]</scope>
    <source>
        <strain evidence="1 2">CBS 123371</strain>
    </source>
</reference>
<accession>A0ABR1KXI0</accession>
<evidence type="ECO:0000313" key="2">
    <source>
        <dbReference type="Proteomes" id="UP001363622"/>
    </source>
</evidence>
<name>A0ABR1KXI0_9PEZI</name>
<keyword evidence="2" id="KW-1185">Reference proteome</keyword>
<proteinExistence type="predicted"/>
<organism evidence="1 2">
    <name type="scientific">Phyllosticta citriasiana</name>
    <dbReference type="NCBI Taxonomy" id="595635"/>
    <lineage>
        <taxon>Eukaryota</taxon>
        <taxon>Fungi</taxon>
        <taxon>Dikarya</taxon>
        <taxon>Ascomycota</taxon>
        <taxon>Pezizomycotina</taxon>
        <taxon>Dothideomycetes</taxon>
        <taxon>Dothideomycetes incertae sedis</taxon>
        <taxon>Botryosphaeriales</taxon>
        <taxon>Phyllostictaceae</taxon>
        <taxon>Phyllosticta</taxon>
    </lineage>
</organism>
<evidence type="ECO:0000313" key="1">
    <source>
        <dbReference type="EMBL" id="KAK7522355.1"/>
    </source>
</evidence>
<dbReference type="Proteomes" id="UP001363622">
    <property type="component" value="Unassembled WGS sequence"/>
</dbReference>
<dbReference type="EMBL" id="JBBPHU010000002">
    <property type="protein sequence ID" value="KAK7522355.1"/>
    <property type="molecule type" value="Genomic_DNA"/>
</dbReference>